<sequence>MDELKTQVFIPPVPIALVFFIKPFLQNKFEYTHFNHTHDTLMSNLTESALVNLHKCKNQGVSQVNYCKSIAISKKSTVYLVLYTVRCRVQPPYATGL</sequence>
<dbReference type="EMBL" id="GL883109">
    <property type="protein sequence ID" value="EGG06259.1"/>
    <property type="molecule type" value="Genomic_DNA"/>
</dbReference>
<proteinExistence type="predicted"/>
<gene>
    <name evidence="1" type="ORF">MELLADRAFT_87421</name>
</gene>
<evidence type="ECO:0000313" key="1">
    <source>
        <dbReference type="EMBL" id="EGG06259.1"/>
    </source>
</evidence>
<name>F4RN92_MELLP</name>
<dbReference type="KEGG" id="mlr:MELLADRAFT_87421"/>
<protein>
    <submittedName>
        <fullName evidence="1">Uncharacterized protein</fullName>
    </submittedName>
</protein>
<dbReference type="Proteomes" id="UP000001072">
    <property type="component" value="Unassembled WGS sequence"/>
</dbReference>
<evidence type="ECO:0000313" key="2">
    <source>
        <dbReference type="Proteomes" id="UP000001072"/>
    </source>
</evidence>
<organism evidence="2">
    <name type="scientific">Melampsora larici-populina (strain 98AG31 / pathotype 3-4-7)</name>
    <name type="common">Poplar leaf rust fungus</name>
    <dbReference type="NCBI Taxonomy" id="747676"/>
    <lineage>
        <taxon>Eukaryota</taxon>
        <taxon>Fungi</taxon>
        <taxon>Dikarya</taxon>
        <taxon>Basidiomycota</taxon>
        <taxon>Pucciniomycotina</taxon>
        <taxon>Pucciniomycetes</taxon>
        <taxon>Pucciniales</taxon>
        <taxon>Melampsoraceae</taxon>
        <taxon>Melampsora</taxon>
    </lineage>
</organism>
<dbReference type="VEuPathDB" id="FungiDB:MELLADRAFT_87421"/>
<reference evidence="2" key="1">
    <citation type="journal article" date="2011" name="Proc. Natl. Acad. Sci. U.S.A.">
        <title>Obligate biotrophy features unraveled by the genomic analysis of rust fungi.</title>
        <authorList>
            <person name="Duplessis S."/>
            <person name="Cuomo C.A."/>
            <person name="Lin Y.-C."/>
            <person name="Aerts A."/>
            <person name="Tisserant E."/>
            <person name="Veneault-Fourrey C."/>
            <person name="Joly D.L."/>
            <person name="Hacquard S."/>
            <person name="Amselem J."/>
            <person name="Cantarel B.L."/>
            <person name="Chiu R."/>
            <person name="Coutinho P.M."/>
            <person name="Feau N."/>
            <person name="Field M."/>
            <person name="Frey P."/>
            <person name="Gelhaye E."/>
            <person name="Goldberg J."/>
            <person name="Grabherr M.G."/>
            <person name="Kodira C.D."/>
            <person name="Kohler A."/>
            <person name="Kuees U."/>
            <person name="Lindquist E.A."/>
            <person name="Lucas S.M."/>
            <person name="Mago R."/>
            <person name="Mauceli E."/>
            <person name="Morin E."/>
            <person name="Murat C."/>
            <person name="Pangilinan J.L."/>
            <person name="Park R."/>
            <person name="Pearson M."/>
            <person name="Quesneville H."/>
            <person name="Rouhier N."/>
            <person name="Sakthikumar S."/>
            <person name="Salamov A.A."/>
            <person name="Schmutz J."/>
            <person name="Selles B."/>
            <person name="Shapiro H."/>
            <person name="Tanguay P."/>
            <person name="Tuskan G.A."/>
            <person name="Henrissat B."/>
            <person name="Van de Peer Y."/>
            <person name="Rouze P."/>
            <person name="Ellis J.G."/>
            <person name="Dodds P.N."/>
            <person name="Schein J.E."/>
            <person name="Zhong S."/>
            <person name="Hamelin R.C."/>
            <person name="Grigoriev I.V."/>
            <person name="Szabo L.J."/>
            <person name="Martin F."/>
        </authorList>
    </citation>
    <scope>NUCLEOTIDE SEQUENCE [LARGE SCALE GENOMIC DNA]</scope>
    <source>
        <strain evidence="2">98AG31 / pathotype 3-4-7</strain>
    </source>
</reference>
<dbReference type="AlphaFoldDB" id="F4RN92"/>
<accession>F4RN92</accession>
<dbReference type="GeneID" id="18934516"/>
<keyword evidence="2" id="KW-1185">Reference proteome</keyword>
<dbReference type="RefSeq" id="XP_007410497.1">
    <property type="nucleotide sequence ID" value="XM_007410435.1"/>
</dbReference>
<dbReference type="HOGENOM" id="CLU_2347138_0_0_1"/>
<dbReference type="InParanoid" id="F4RN92"/>